<dbReference type="Pfam" id="PF01493">
    <property type="entry name" value="GXGXG"/>
    <property type="match status" value="1"/>
</dbReference>
<keyword evidence="5" id="KW-0028">Amino-acid biosynthesis</keyword>
<gene>
    <name evidence="19" type="ORF">A374_04214</name>
</gene>
<evidence type="ECO:0000256" key="3">
    <source>
        <dbReference type="ARBA" id="ARBA00001974"/>
    </source>
</evidence>
<dbReference type="SUPFAM" id="SSF56235">
    <property type="entry name" value="N-terminal nucleophile aminohydrolases (Ntn hydrolases)"/>
    <property type="match status" value="1"/>
</dbReference>
<evidence type="ECO:0000256" key="15">
    <source>
        <dbReference type="ARBA" id="ARBA00023291"/>
    </source>
</evidence>
<dbReference type="FunFam" id="3.60.20.10:FF:000001">
    <property type="entry name" value="Glutamate synthase, large subunit"/>
    <property type="match status" value="1"/>
</dbReference>
<comment type="caution">
    <text evidence="19">The sequence shown here is derived from an EMBL/GenBank/DDBJ whole genome shotgun (WGS) entry which is preliminary data.</text>
</comment>
<reference evidence="19 20" key="1">
    <citation type="journal article" date="2012" name="J. Bacteriol.">
        <title>Genome of Bacillus macauensis ZFHKF-1, a Long-Chain-Forming Bacterium.</title>
        <authorList>
            <person name="Cai L."/>
            <person name="Zhang T."/>
        </authorList>
    </citation>
    <scope>NUCLEOTIDE SEQUENCE [LARGE SCALE GENOMIC DNA]</scope>
    <source>
        <strain evidence="19 20">ZFHKF-1</strain>
    </source>
</reference>
<dbReference type="InterPro" id="IPR002489">
    <property type="entry name" value="Glu_synth_asu_C"/>
</dbReference>
<dbReference type="eggNOG" id="COG0067">
    <property type="taxonomic scope" value="Bacteria"/>
</dbReference>
<evidence type="ECO:0000256" key="9">
    <source>
        <dbReference type="ARBA" id="ARBA00022827"/>
    </source>
</evidence>
<dbReference type="CDD" id="cd00713">
    <property type="entry name" value="GltS"/>
    <property type="match status" value="1"/>
</dbReference>
<comment type="cofactor">
    <cofactor evidence="1">
        <name>FMN</name>
        <dbReference type="ChEBI" id="CHEBI:58210"/>
    </cofactor>
</comment>
<dbReference type="InterPro" id="IPR006982">
    <property type="entry name" value="Glu_synth_centr_N"/>
</dbReference>
<evidence type="ECO:0000256" key="6">
    <source>
        <dbReference type="ARBA" id="ARBA00022630"/>
    </source>
</evidence>
<dbReference type="Pfam" id="PF04898">
    <property type="entry name" value="Glu_syn_central"/>
    <property type="match status" value="1"/>
</dbReference>
<dbReference type="Gene3D" id="3.20.20.70">
    <property type="entry name" value="Aldolase class I"/>
    <property type="match status" value="2"/>
</dbReference>
<dbReference type="Gene3D" id="2.160.20.60">
    <property type="entry name" value="Glutamate synthase, alpha subunit, C-terminal domain"/>
    <property type="match status" value="1"/>
</dbReference>
<dbReference type="GO" id="GO:0051538">
    <property type="term" value="F:3 iron, 4 sulfur cluster binding"/>
    <property type="evidence" value="ECO:0007669"/>
    <property type="project" value="UniProtKB-KW"/>
</dbReference>
<keyword evidence="9" id="KW-0274">FAD</keyword>
<dbReference type="InterPro" id="IPR017932">
    <property type="entry name" value="GATase_2_dom"/>
</dbReference>
<dbReference type="InterPro" id="IPR050711">
    <property type="entry name" value="ET-N_metabolism_enzyme"/>
</dbReference>
<dbReference type="GO" id="GO:0015930">
    <property type="term" value="F:glutamate synthase activity"/>
    <property type="evidence" value="ECO:0007669"/>
    <property type="project" value="InterPro"/>
</dbReference>
<comment type="cofactor">
    <cofactor evidence="3">
        <name>FAD</name>
        <dbReference type="ChEBI" id="CHEBI:57692"/>
    </cofactor>
</comment>
<dbReference type="RefSeq" id="WP_007200942.1">
    <property type="nucleotide sequence ID" value="NZ_AKKV01000020.1"/>
</dbReference>
<accession>I8ALG7</accession>
<dbReference type="InterPro" id="IPR013785">
    <property type="entry name" value="Aldolase_TIM"/>
</dbReference>
<dbReference type="SUPFAM" id="SSF51395">
    <property type="entry name" value="FMN-linked oxidoreductases"/>
    <property type="match status" value="1"/>
</dbReference>
<keyword evidence="11" id="KW-0560">Oxidoreductase</keyword>
<keyword evidence="6" id="KW-0285">Flavoprotein</keyword>
<evidence type="ECO:0000256" key="5">
    <source>
        <dbReference type="ARBA" id="ARBA00022605"/>
    </source>
</evidence>
<dbReference type="Gene3D" id="3.60.20.10">
    <property type="entry name" value="Glutamine Phosphoribosylpyrophosphate, subunit 1, domain 1"/>
    <property type="match status" value="1"/>
</dbReference>
<evidence type="ECO:0000256" key="1">
    <source>
        <dbReference type="ARBA" id="ARBA00001917"/>
    </source>
</evidence>
<dbReference type="CDD" id="cd02808">
    <property type="entry name" value="GltS_FMN"/>
    <property type="match status" value="1"/>
</dbReference>
<dbReference type="GO" id="GO:0046872">
    <property type="term" value="F:metal ion binding"/>
    <property type="evidence" value="ECO:0007669"/>
    <property type="project" value="UniProtKB-KW"/>
</dbReference>
<feature type="region of interest" description="Disordered" evidence="17">
    <location>
        <begin position="1495"/>
        <end position="1518"/>
    </location>
</feature>
<keyword evidence="14" id="KW-0314">Glutamate biosynthesis</keyword>
<dbReference type="PANTHER" id="PTHR11938:SF133">
    <property type="entry name" value="GLUTAMATE SYNTHASE (NADH)"/>
    <property type="match status" value="1"/>
</dbReference>
<evidence type="ECO:0000256" key="7">
    <source>
        <dbReference type="ARBA" id="ARBA00022643"/>
    </source>
</evidence>
<dbReference type="NCBIfam" id="NF008730">
    <property type="entry name" value="PRK11750.1"/>
    <property type="match status" value="1"/>
</dbReference>
<dbReference type="InterPro" id="IPR029055">
    <property type="entry name" value="Ntn_hydrolases_N"/>
</dbReference>
<dbReference type="STRING" id="1196324.A374_04214"/>
<feature type="region of interest" description="Disordered" evidence="17">
    <location>
        <begin position="881"/>
        <end position="900"/>
    </location>
</feature>
<evidence type="ECO:0000256" key="13">
    <source>
        <dbReference type="ARBA" id="ARBA00023014"/>
    </source>
</evidence>
<dbReference type="InterPro" id="IPR036485">
    <property type="entry name" value="Glu_synth_asu_C_sf"/>
</dbReference>
<dbReference type="EMBL" id="AKKV01000020">
    <property type="protein sequence ID" value="EIT86747.1"/>
    <property type="molecule type" value="Genomic_DNA"/>
</dbReference>
<dbReference type="CDD" id="cd00982">
    <property type="entry name" value="gltB_C"/>
    <property type="match status" value="1"/>
</dbReference>
<keyword evidence="8" id="KW-0479">Metal-binding</keyword>
<keyword evidence="7" id="KW-0288">FMN</keyword>
<comment type="similarity">
    <text evidence="4">Belongs to the glutamate synthase family.</text>
</comment>
<dbReference type="Proteomes" id="UP000004080">
    <property type="component" value="Unassembled WGS sequence"/>
</dbReference>
<keyword evidence="13" id="KW-0411">Iron-sulfur</keyword>
<dbReference type="PANTHER" id="PTHR11938">
    <property type="entry name" value="FAD NADPH DEHYDROGENASE/OXIDOREDUCTASE"/>
    <property type="match status" value="1"/>
</dbReference>
<proteinExistence type="inferred from homology"/>
<dbReference type="OrthoDB" id="9758182at2"/>
<evidence type="ECO:0000256" key="2">
    <source>
        <dbReference type="ARBA" id="ARBA00001927"/>
    </source>
</evidence>
<feature type="domain" description="Glutamine amidotransferase type-2" evidence="18">
    <location>
        <begin position="23"/>
        <end position="414"/>
    </location>
</feature>
<keyword evidence="20" id="KW-1185">Reference proteome</keyword>
<dbReference type="SUPFAM" id="SSF69336">
    <property type="entry name" value="Alpha subunit of glutamate synthase, C-terminal domain"/>
    <property type="match status" value="1"/>
</dbReference>
<dbReference type="Pfam" id="PF01645">
    <property type="entry name" value="Glu_synthase"/>
    <property type="match status" value="1"/>
</dbReference>
<dbReference type="GO" id="GO:0006537">
    <property type="term" value="P:glutamate biosynthetic process"/>
    <property type="evidence" value="ECO:0007669"/>
    <property type="project" value="UniProtKB-KW"/>
</dbReference>
<evidence type="ECO:0000313" key="20">
    <source>
        <dbReference type="Proteomes" id="UP000004080"/>
    </source>
</evidence>
<evidence type="ECO:0000256" key="10">
    <source>
        <dbReference type="ARBA" id="ARBA00022962"/>
    </source>
</evidence>
<evidence type="ECO:0000313" key="19">
    <source>
        <dbReference type="EMBL" id="EIT86747.1"/>
    </source>
</evidence>
<dbReference type="Pfam" id="PF00310">
    <property type="entry name" value="GATase_2"/>
    <property type="match status" value="1"/>
</dbReference>
<name>I8ALG7_9BACL</name>
<dbReference type="GO" id="GO:0019676">
    <property type="term" value="P:ammonia assimilation cycle"/>
    <property type="evidence" value="ECO:0007669"/>
    <property type="project" value="TreeGrafter"/>
</dbReference>
<evidence type="ECO:0000256" key="11">
    <source>
        <dbReference type="ARBA" id="ARBA00023002"/>
    </source>
</evidence>
<comment type="cofactor">
    <cofactor evidence="2">
        <name>[3Fe-4S] cluster</name>
        <dbReference type="ChEBI" id="CHEBI:21137"/>
    </cofactor>
</comment>
<evidence type="ECO:0000259" key="18">
    <source>
        <dbReference type="PROSITE" id="PS51278"/>
    </source>
</evidence>
<keyword evidence="12" id="KW-0408">Iron</keyword>
<evidence type="ECO:0000256" key="14">
    <source>
        <dbReference type="ARBA" id="ARBA00023164"/>
    </source>
</evidence>
<evidence type="ECO:0000256" key="17">
    <source>
        <dbReference type="SAM" id="MobiDB-lite"/>
    </source>
</evidence>
<evidence type="ECO:0000256" key="12">
    <source>
        <dbReference type="ARBA" id="ARBA00023004"/>
    </source>
</evidence>
<keyword evidence="15" id="KW-0003">3Fe-4S</keyword>
<dbReference type="FunFam" id="2.160.20.60:FF:000001">
    <property type="entry name" value="Glutamate synthase, large subunit"/>
    <property type="match status" value="1"/>
</dbReference>
<evidence type="ECO:0000256" key="4">
    <source>
        <dbReference type="ARBA" id="ARBA00009716"/>
    </source>
</evidence>
<protein>
    <submittedName>
        <fullName evidence="19">Glutamate synthase large subunit</fullName>
    </submittedName>
</protein>
<evidence type="ECO:0000256" key="8">
    <source>
        <dbReference type="ARBA" id="ARBA00022723"/>
    </source>
</evidence>
<dbReference type="PATRIC" id="fig|1196324.3.peg.856"/>
<keyword evidence="10" id="KW-0315">Glutamine amidotransferase</keyword>
<sequence>MNVRKTLPQQQGLYQPSFERDACGIGVYANIKGKETHEIIQQALTMLVRMEHRGGQGSDKNVGDGAGMMVGIPHNFFHETCSFSLPARGEYGVGMLFLPNEEGEQRRIKDQMTAIIREEQHAIIGWRTVPVNKQVLSPVVEQDTPAIVQVFIEKRHDQDEAMFQTALYRIRKKCEAWSQACEQAFYIVSLSATTLVYKGLLTPAQVGTFYVDLQAPQFMSAFALVHSRYSTNTFPSWERAHPNRYLVHNGEINTLTGNVQWMKAREHDLLPFLFSKEESERYRLLDTSGSDSSILDQAFEYFSLAGLDLAHVAMMLLPEPYLQDTTMDERKRAFYEYHSHVMEPWDGPTAIAFTNGVQIGAMLDRNGLRPARYYVTKDDHVILSSEVGVVDVAPTNILYKGRLSPGKMLLLDLQQGVILKDEDIKRSYSEAYPYREWVQHQITLPAAEERYEELNDVEQAQHVYGVSYEEVQKYLVALLTEGKDPMGSMGNDRPLAILSSHPQSLFSYFKQLFAQVTNPPIDALRETLVTSTVTYLGGSGHPLCFSKENCQSIVLSSPVLLPSEFAAIQSNHLLTFPVVTLPTLFSENLEKSIEQLCEEAERAVRNGTSILILSDRAYTQHDVPMPSLLSLSAVHQHLVSKKLRMKVSLLVDSGEVREVHHFATLLGYGADAIYPYLVYATYAQEEEHLSDSWSDTVHRYKQIMTDGIVKVMAKMGISTIQSYRGAQLFEAVGIGRDVMKKFFPDTVSQLSGLSLPSIALEATLRHEQAYNRRGASLPSGSDFQWRQDGEHHAFSPKTIHMLQWATRRNDYSLYKQYSEAANEEVPTFLRHLFTFKKRQAIPLEKVESVERLVQRFKTGAMSFGSISQEAHEDLARAMNALGGKSNSGEGGEDARRYTPDASGTLAKSAIKQIASGRFGVTSHYLVHANELQIKIAQGAKPGEGGQLPGNKVYPWVAHVRKSTPGVGLISPPPHHDIYSIEDLAQLIYDLKNANESARISVKLVSKSGVGTIAAGTAKGGADVIVISGYDGGTGASPKTSITHTGLPWELGLAETHQTLVLNDLRERVVIETDGKLMTGKDVVYAALLGAEEFGFATAPLIVLGCVMMRACHLDTCPVGIATQNPALRENYTGNATHVMNYMRFVAEEVREIMASLGFATFDEMVGRSDVLTPSKRYEEHWKARQLDLSPLLYQVPTSKEVTSSEQSNLLADTLDRQVLLPLAKQALQKGERLYHSLPITNQHRTVGTLLGSYISREYGEAGLPEDTLTFHFTGSAGQSFGAFLPAGLSLHLFGDANDYVGKGLSGGKVSVAAEQGVSYLSDDHVLIGNVAFYGATAGTGFIAGAAGERFAVRNSGGSFVVEGIGDHGCEYMTGGKVVILGDVGKNFGAGMSGGIAYLLPHEAEQVTKQINTEQVWIESLHDPQEVHDVRQLLRQHVQYTNSTKALHVLQHFPEVASQFIKVIPKEYKKMQQRITEQQHHYSTEEEAILAAFQSSTENKQSPQVKGASRHEQVGLYPL</sequence>
<comment type="pathway">
    <text evidence="16">Amino-acid biosynthesis.</text>
</comment>
<dbReference type="InterPro" id="IPR002932">
    <property type="entry name" value="Glu_synthdom"/>
</dbReference>
<evidence type="ECO:0000256" key="16">
    <source>
        <dbReference type="ARBA" id="ARBA00029440"/>
    </source>
</evidence>
<dbReference type="PROSITE" id="PS51278">
    <property type="entry name" value="GATASE_TYPE_2"/>
    <property type="match status" value="1"/>
</dbReference>
<dbReference type="eggNOG" id="COG0069">
    <property type="taxonomic scope" value="Bacteria"/>
</dbReference>
<organism evidence="19 20">
    <name type="scientific">Fictibacillus macauensis ZFHKF-1</name>
    <dbReference type="NCBI Taxonomy" id="1196324"/>
    <lineage>
        <taxon>Bacteria</taxon>
        <taxon>Bacillati</taxon>
        <taxon>Bacillota</taxon>
        <taxon>Bacilli</taxon>
        <taxon>Bacillales</taxon>
        <taxon>Fictibacillaceae</taxon>
        <taxon>Fictibacillus</taxon>
    </lineage>
</organism>